<comment type="caution">
    <text evidence="2">The sequence shown here is derived from an EMBL/GenBank/DDBJ whole genome shotgun (WGS) entry which is preliminary data.</text>
</comment>
<protein>
    <submittedName>
        <fullName evidence="2">Uncharacterized protein</fullName>
    </submittedName>
</protein>
<feature type="compositionally biased region" description="Basic and acidic residues" evidence="1">
    <location>
        <begin position="1"/>
        <end position="11"/>
    </location>
</feature>
<reference evidence="2" key="1">
    <citation type="submission" date="2021-09" db="EMBL/GenBank/DDBJ databases">
        <title>The genome of Mauremys mutica provides insights into the evolution of semi-aquatic lifestyle.</title>
        <authorList>
            <person name="Gong S."/>
            <person name="Gao Y."/>
        </authorList>
    </citation>
    <scope>NUCLEOTIDE SEQUENCE</scope>
    <source>
        <strain evidence="2">MM-2020</strain>
        <tissue evidence="2">Muscle</tissue>
    </source>
</reference>
<gene>
    <name evidence="2" type="ORF">KIL84_007853</name>
</gene>
<feature type="region of interest" description="Disordered" evidence="1">
    <location>
        <begin position="1"/>
        <end position="33"/>
    </location>
</feature>
<dbReference type="AlphaFoldDB" id="A0A9D3X463"/>
<sequence length="109" mass="12226">MLPPAEGKEHQCPPPPTVSGGKGRSEQERKEKKWVRAVQQGRGESALLPQTSPFLFKSVPTVLRAGEVGINIFRTQYRLRWGEELRTGILVAGSRHTKQRPTRAVNRDV</sequence>
<accession>A0A9D3X463</accession>
<keyword evidence="3" id="KW-1185">Reference proteome</keyword>
<evidence type="ECO:0000313" key="2">
    <source>
        <dbReference type="EMBL" id="KAH1172235.1"/>
    </source>
</evidence>
<dbReference type="EMBL" id="JAHDVG010000483">
    <property type="protein sequence ID" value="KAH1172235.1"/>
    <property type="molecule type" value="Genomic_DNA"/>
</dbReference>
<proteinExistence type="predicted"/>
<name>A0A9D3X463_9SAUR</name>
<organism evidence="2 3">
    <name type="scientific">Mauremys mutica</name>
    <name type="common">yellowpond turtle</name>
    <dbReference type="NCBI Taxonomy" id="74926"/>
    <lineage>
        <taxon>Eukaryota</taxon>
        <taxon>Metazoa</taxon>
        <taxon>Chordata</taxon>
        <taxon>Craniata</taxon>
        <taxon>Vertebrata</taxon>
        <taxon>Euteleostomi</taxon>
        <taxon>Archelosauria</taxon>
        <taxon>Testudinata</taxon>
        <taxon>Testudines</taxon>
        <taxon>Cryptodira</taxon>
        <taxon>Durocryptodira</taxon>
        <taxon>Testudinoidea</taxon>
        <taxon>Geoemydidae</taxon>
        <taxon>Geoemydinae</taxon>
        <taxon>Mauremys</taxon>
    </lineage>
</organism>
<dbReference type="Proteomes" id="UP000827986">
    <property type="component" value="Unassembled WGS sequence"/>
</dbReference>
<evidence type="ECO:0000313" key="3">
    <source>
        <dbReference type="Proteomes" id="UP000827986"/>
    </source>
</evidence>
<evidence type="ECO:0000256" key="1">
    <source>
        <dbReference type="SAM" id="MobiDB-lite"/>
    </source>
</evidence>